<comment type="caution">
    <text evidence="2">The sequence shown here is derived from an EMBL/GenBank/DDBJ whole genome shotgun (WGS) entry which is preliminary data.</text>
</comment>
<dbReference type="Proteomes" id="UP000013776">
    <property type="component" value="Unassembled WGS sequence"/>
</dbReference>
<name>R4XBH4_TAPDE</name>
<feature type="signal peptide" evidence="1">
    <location>
        <begin position="1"/>
        <end position="21"/>
    </location>
</feature>
<feature type="chain" id="PRO_5004373213" description="Peroxin-14" evidence="1">
    <location>
        <begin position="22"/>
        <end position="185"/>
    </location>
</feature>
<dbReference type="EMBL" id="CAHR02000005">
    <property type="protein sequence ID" value="CCG80688.1"/>
    <property type="molecule type" value="Genomic_DNA"/>
</dbReference>
<accession>R4XBH4</accession>
<protein>
    <recommendedName>
        <fullName evidence="4">Peroxin-14</fullName>
    </recommendedName>
</protein>
<keyword evidence="1" id="KW-0732">Signal</keyword>
<dbReference type="OrthoDB" id="441517at2759"/>
<evidence type="ECO:0000313" key="3">
    <source>
        <dbReference type="Proteomes" id="UP000013776"/>
    </source>
</evidence>
<evidence type="ECO:0008006" key="4">
    <source>
        <dbReference type="Google" id="ProtNLM"/>
    </source>
</evidence>
<proteinExistence type="predicted"/>
<dbReference type="VEuPathDB" id="FungiDB:TAPDE_000228"/>
<gene>
    <name evidence="2" type="ORF">TAPDE_000228</name>
</gene>
<reference evidence="2 3" key="1">
    <citation type="journal article" date="2013" name="MBio">
        <title>Genome sequencing of the plant pathogen Taphrina deformans, the causal agent of peach leaf curl.</title>
        <authorList>
            <person name="Cisse O.H."/>
            <person name="Almeida J.M.G.C.F."/>
            <person name="Fonseca A."/>
            <person name="Kumar A.A."/>
            <person name="Salojaervi J."/>
            <person name="Overmyer K."/>
            <person name="Hauser P.M."/>
            <person name="Pagni M."/>
        </authorList>
    </citation>
    <scope>NUCLEOTIDE SEQUENCE [LARGE SCALE GENOMIC DNA]</scope>
    <source>
        <strain evidence="3">PYCC 5710 / ATCC 11124 / CBS 356.35 / IMI 108563 / JCM 9778 / NBRC 8474</strain>
    </source>
</reference>
<organism evidence="2 3">
    <name type="scientific">Taphrina deformans (strain PYCC 5710 / ATCC 11124 / CBS 356.35 / IMI 108563 / JCM 9778 / NBRC 8474)</name>
    <name type="common">Peach leaf curl fungus</name>
    <name type="synonym">Lalaria deformans</name>
    <dbReference type="NCBI Taxonomy" id="1097556"/>
    <lineage>
        <taxon>Eukaryota</taxon>
        <taxon>Fungi</taxon>
        <taxon>Dikarya</taxon>
        <taxon>Ascomycota</taxon>
        <taxon>Taphrinomycotina</taxon>
        <taxon>Taphrinomycetes</taxon>
        <taxon>Taphrinales</taxon>
        <taxon>Taphrinaceae</taxon>
        <taxon>Taphrina</taxon>
    </lineage>
</organism>
<sequence>MLIGSTGIAMLLARVARVVNAQQEYQSHVKTQLKAFVESLAKSITALPGRQIIVDTNRHRLYVNTETQTESLDSEVKQAEEAEALNEASKLSSVSTKLRNFGQKTEEELYEDLNSKMSSLKAYVAELDASAYRSSYSGFGTTSASSTDPNGEAIQKFKAEIRSVKGTMLNARTFSSAQNRTTATR</sequence>
<evidence type="ECO:0000313" key="2">
    <source>
        <dbReference type="EMBL" id="CCG80688.1"/>
    </source>
</evidence>
<keyword evidence="3" id="KW-1185">Reference proteome</keyword>
<dbReference type="AlphaFoldDB" id="R4XBH4"/>
<evidence type="ECO:0000256" key="1">
    <source>
        <dbReference type="SAM" id="SignalP"/>
    </source>
</evidence>